<evidence type="ECO:0000256" key="3">
    <source>
        <dbReference type="ARBA" id="ARBA00023015"/>
    </source>
</evidence>
<dbReference type="InterPro" id="IPR051615">
    <property type="entry name" value="Transcr_Regulatory_Elem"/>
</dbReference>
<dbReference type="STRING" id="983506.L8WJ39"/>
<proteinExistence type="predicted"/>
<name>L8WJ39_THACA</name>
<dbReference type="Proteomes" id="UP000011668">
    <property type="component" value="Unassembled WGS sequence"/>
</dbReference>
<dbReference type="CDD" id="cd12148">
    <property type="entry name" value="fungal_TF_MHR"/>
    <property type="match status" value="1"/>
</dbReference>
<dbReference type="PANTHER" id="PTHR31313">
    <property type="entry name" value="TY1 ENHANCER ACTIVATOR"/>
    <property type="match status" value="1"/>
</dbReference>
<dbReference type="GO" id="GO:0046872">
    <property type="term" value="F:metal ion binding"/>
    <property type="evidence" value="ECO:0007669"/>
    <property type="project" value="UniProtKB-KW"/>
</dbReference>
<keyword evidence="6" id="KW-0539">Nucleus</keyword>
<evidence type="ECO:0000256" key="4">
    <source>
        <dbReference type="ARBA" id="ARBA00023125"/>
    </source>
</evidence>
<keyword evidence="3" id="KW-0805">Transcription regulation</keyword>
<sequence>MNRSSISRGVDVFVNVDSTREYKVEQIHGEHSERFPKNCDHVVFRGRIQAARAIYQYSLQQLSPSVGPVTLRRDMSWGQEDASQRPATKQLVESLRIRIRELELEVARLRAEPIGERGEGANQKEQGTASFVGLSTALNDSKDQYPRRSHLKMREGNISASGPTSMWSTFPDEPIPLKGKIMPHPELIYRYTFQQIPSTPLEFQSKDIQMSAQCKWDRYLPKIDADFEFTRLEHDTLLYNCFKYHTHWLHPLEPDLFLRDMLLELVSDPEIEIACRTGEYSPYYSPFLHCALVALATIFSNDPRIRSKHVREQFANRAKQLLEGVCERPTLTAIQGLVFLSEYHGSLGERVLAYLYSVGICINGTELVRTKMITQQELSSRVRVFWALFFQDKLMVRKVINYEQLLSLPQSLEYGRGYELRLPHLDVGLPEVDLIHDDREWGELHLAEHQVHKSQPDHSSLVFYEGCRLMLIGIRIMDTVYLQGRQQLGPEDNDGIPKIHNLPAQVRVSPQSGVSPLPHVIVINITYWWLRILLHRPFSFRTQSMFGDSGKPVPTNATYFSFHTCEEASSLSGIFQTIFVAGAILITKHATLPSSSSKPRTDACEMVQECIRVLRAASQTWETANSYASRLESLLAEQIWGESSDRQNANVYEATTSNYDDPVSQMFQEFIVPHDQTTEEIGAPETTVQSEYPLLQQLNQQPQWGVPFGSDFMMTSSVPPLPFGTSPGYWIVMPLGQFPESLAIENLLCNSNLPFHIKDRHLLAPMYL</sequence>
<evidence type="ECO:0000256" key="2">
    <source>
        <dbReference type="ARBA" id="ARBA00022833"/>
    </source>
</evidence>
<accession>L8WJ39</accession>
<keyword evidence="4" id="KW-0238">DNA-binding</keyword>
<dbReference type="AlphaFoldDB" id="L8WJ39"/>
<organism evidence="7 8">
    <name type="scientific">Thanatephorus cucumeris (strain AG1-IA)</name>
    <name type="common">Rice sheath blight fungus</name>
    <name type="synonym">Rhizoctonia solani</name>
    <dbReference type="NCBI Taxonomy" id="983506"/>
    <lineage>
        <taxon>Eukaryota</taxon>
        <taxon>Fungi</taxon>
        <taxon>Dikarya</taxon>
        <taxon>Basidiomycota</taxon>
        <taxon>Agaricomycotina</taxon>
        <taxon>Agaricomycetes</taxon>
        <taxon>Cantharellales</taxon>
        <taxon>Ceratobasidiaceae</taxon>
        <taxon>Rhizoctonia</taxon>
        <taxon>Rhizoctonia solani AG-1</taxon>
    </lineage>
</organism>
<dbReference type="HOGENOM" id="CLU_007003_2_2_1"/>
<evidence type="ECO:0000256" key="6">
    <source>
        <dbReference type="ARBA" id="ARBA00023242"/>
    </source>
</evidence>
<dbReference type="OrthoDB" id="2154091at2759"/>
<gene>
    <name evidence="7" type="ORF">AG1IA_09165</name>
</gene>
<evidence type="ECO:0000313" key="7">
    <source>
        <dbReference type="EMBL" id="ELU36808.1"/>
    </source>
</evidence>
<dbReference type="PANTHER" id="PTHR31313:SF81">
    <property type="entry name" value="TY1 ENHANCER ACTIVATOR"/>
    <property type="match status" value="1"/>
</dbReference>
<protein>
    <submittedName>
        <fullName evidence="7">Fungal specific transcription factor domain-containing protein</fullName>
    </submittedName>
</protein>
<evidence type="ECO:0000256" key="1">
    <source>
        <dbReference type="ARBA" id="ARBA00022723"/>
    </source>
</evidence>
<keyword evidence="2" id="KW-0862">Zinc</keyword>
<dbReference type="EMBL" id="AFRT01003048">
    <property type="protein sequence ID" value="ELU36808.1"/>
    <property type="molecule type" value="Genomic_DNA"/>
</dbReference>
<keyword evidence="8" id="KW-1185">Reference proteome</keyword>
<reference evidence="7 8" key="1">
    <citation type="journal article" date="2013" name="Nat. Commun.">
        <title>The evolution and pathogenic mechanisms of the rice sheath blight pathogen.</title>
        <authorList>
            <person name="Zheng A."/>
            <person name="Lin R."/>
            <person name="Xu L."/>
            <person name="Qin P."/>
            <person name="Tang C."/>
            <person name="Ai P."/>
            <person name="Zhang D."/>
            <person name="Liu Y."/>
            <person name="Sun Z."/>
            <person name="Feng H."/>
            <person name="Wang Y."/>
            <person name="Chen Y."/>
            <person name="Liang X."/>
            <person name="Fu R."/>
            <person name="Li Q."/>
            <person name="Zhang J."/>
            <person name="Yu X."/>
            <person name="Xie Z."/>
            <person name="Ding L."/>
            <person name="Guan P."/>
            <person name="Tang J."/>
            <person name="Liang Y."/>
            <person name="Wang S."/>
            <person name="Deng Q."/>
            <person name="Li S."/>
            <person name="Zhu J."/>
            <person name="Wang L."/>
            <person name="Liu H."/>
            <person name="Li P."/>
        </authorList>
    </citation>
    <scope>NUCLEOTIDE SEQUENCE [LARGE SCALE GENOMIC DNA]</scope>
    <source>
        <strain evidence="8">AG-1 IA</strain>
    </source>
</reference>
<evidence type="ECO:0000313" key="8">
    <source>
        <dbReference type="Proteomes" id="UP000011668"/>
    </source>
</evidence>
<keyword evidence="1" id="KW-0479">Metal-binding</keyword>
<keyword evidence="5" id="KW-0804">Transcription</keyword>
<evidence type="ECO:0000256" key="5">
    <source>
        <dbReference type="ARBA" id="ARBA00023163"/>
    </source>
</evidence>
<comment type="caution">
    <text evidence="7">The sequence shown here is derived from an EMBL/GenBank/DDBJ whole genome shotgun (WGS) entry which is preliminary data.</text>
</comment>
<dbReference type="GO" id="GO:0003677">
    <property type="term" value="F:DNA binding"/>
    <property type="evidence" value="ECO:0007669"/>
    <property type="project" value="UniProtKB-KW"/>
</dbReference>